<dbReference type="EMBL" id="CP003184">
    <property type="protein sequence ID" value="AFK86551.1"/>
    <property type="molecule type" value="Genomic_DNA"/>
</dbReference>
<dbReference type="Pfam" id="PF08859">
    <property type="entry name" value="DGC"/>
    <property type="match status" value="1"/>
</dbReference>
<sequence>MNNNDKVAIMPCAGIGQIFGQITREVGYNLVDDLYPENTVLVCPPALAVDIQEDIDFINEYPVLVLNGCKDRCATKLILQKGGQVEAEVYLPDILKKEKISLKDEKRGKLGEKSKLAIQKMTEDASMLVKNLLNR</sequence>
<evidence type="ECO:0000313" key="1">
    <source>
        <dbReference type="EMBL" id="AFK86551.1"/>
    </source>
</evidence>
<organism evidence="1 2">
    <name type="scientific">Thermoanaerobacterium saccharolyticum (strain DSM 8691 / JW/SL-YS485)</name>
    <dbReference type="NCBI Taxonomy" id="1094508"/>
    <lineage>
        <taxon>Bacteria</taxon>
        <taxon>Bacillati</taxon>
        <taxon>Bacillota</taxon>
        <taxon>Clostridia</taxon>
        <taxon>Thermoanaerobacterales</taxon>
        <taxon>Thermoanaerobacteraceae</taxon>
        <taxon>Thermoanaerobacterium</taxon>
    </lineage>
</organism>
<proteinExistence type="predicted"/>
<dbReference type="STRING" id="1094508.Tsac_1544"/>
<keyword evidence="2" id="KW-1185">Reference proteome</keyword>
<accession>I3VVK6</accession>
<dbReference type="AlphaFoldDB" id="I3VVK6"/>
<dbReference type="eggNOG" id="COG4273">
    <property type="taxonomic scope" value="Bacteria"/>
</dbReference>
<dbReference type="KEGG" id="tsh:Tsac_1544"/>
<dbReference type="Proteomes" id="UP000006178">
    <property type="component" value="Chromosome"/>
</dbReference>
<protein>
    <submittedName>
        <fullName evidence="1">DGC domain protein</fullName>
    </submittedName>
</protein>
<dbReference type="InterPro" id="IPR014958">
    <property type="entry name" value="DGC"/>
</dbReference>
<dbReference type="RefSeq" id="WP_014758422.1">
    <property type="nucleotide sequence ID" value="NC_017992.1"/>
</dbReference>
<gene>
    <name evidence="1" type="ordered locus">Tsac_1544</name>
</gene>
<name>I3VVK6_THESW</name>
<reference evidence="1 2" key="1">
    <citation type="journal article" date="2014" name="Appl. Environ. Microbiol.">
        <title>Profile of Secreted Hydrolases, Associated Proteins, and SlpA in Thermoanaerobacterium saccharolyticum during the Degradation of Hemicellulose.</title>
        <authorList>
            <person name="Currie D.H."/>
            <person name="Guss A.M."/>
            <person name="Herring C.D."/>
            <person name="Giannone R.J."/>
            <person name="Johnson C.M."/>
            <person name="Lankford P.K."/>
            <person name="Brown S.D."/>
            <person name="Hettich R.L."/>
            <person name="Lynd L.R."/>
        </authorList>
    </citation>
    <scope>NUCLEOTIDE SEQUENCE [LARGE SCALE GENOMIC DNA]</scope>
    <source>
        <strain evidence="2">DSM 8691 / JW/SL-YS485</strain>
    </source>
</reference>
<dbReference type="BioCyc" id="TSAC1094508:GLMA-1567-MONOMER"/>
<dbReference type="PATRIC" id="fig|1094508.3.peg.1565"/>
<evidence type="ECO:0000313" key="2">
    <source>
        <dbReference type="Proteomes" id="UP000006178"/>
    </source>
</evidence>